<reference evidence="8" key="1">
    <citation type="submission" date="2021-03" db="EMBL/GenBank/DDBJ databases">
        <title>Chromosome level genome of the anhydrobiotic midge Polypedilum vanderplanki.</title>
        <authorList>
            <person name="Yoshida Y."/>
            <person name="Kikawada T."/>
            <person name="Gusev O."/>
        </authorList>
    </citation>
    <scope>NUCLEOTIDE SEQUENCE</scope>
    <source>
        <strain evidence="8">NIAS01</strain>
        <tissue evidence="8">Whole body or cell culture</tissue>
    </source>
</reference>
<feature type="transmembrane region" description="Helical" evidence="7">
    <location>
        <begin position="209"/>
        <end position="236"/>
    </location>
</feature>
<evidence type="ECO:0000256" key="4">
    <source>
        <dbReference type="ARBA" id="ARBA00022989"/>
    </source>
</evidence>
<comment type="similarity">
    <text evidence="2 7">Belongs to the tetraspanin (TM4SF) family.</text>
</comment>
<dbReference type="PIRSF" id="PIRSF002419">
    <property type="entry name" value="Tetraspanin"/>
    <property type="match status" value="1"/>
</dbReference>
<accession>A0A9J6BWZ2</accession>
<keyword evidence="4 7" id="KW-1133">Transmembrane helix</keyword>
<dbReference type="PANTHER" id="PTHR19282:SF555">
    <property type="entry name" value="TETRASPANIN-2A"/>
    <property type="match status" value="1"/>
</dbReference>
<dbReference type="CDD" id="cd03127">
    <property type="entry name" value="tetraspanin_LEL"/>
    <property type="match status" value="1"/>
</dbReference>
<dbReference type="PANTHER" id="PTHR19282">
    <property type="entry name" value="TETRASPANIN"/>
    <property type="match status" value="1"/>
</dbReference>
<evidence type="ECO:0000256" key="1">
    <source>
        <dbReference type="ARBA" id="ARBA00004141"/>
    </source>
</evidence>
<dbReference type="Gene3D" id="1.10.1450.10">
    <property type="entry name" value="Tetraspanin"/>
    <property type="match status" value="1"/>
</dbReference>
<dbReference type="EMBL" id="JADBJN010000002">
    <property type="protein sequence ID" value="KAG5674399.1"/>
    <property type="molecule type" value="Genomic_DNA"/>
</dbReference>
<evidence type="ECO:0000256" key="2">
    <source>
        <dbReference type="ARBA" id="ARBA00006840"/>
    </source>
</evidence>
<feature type="transmembrane region" description="Helical" evidence="7">
    <location>
        <begin position="25"/>
        <end position="48"/>
    </location>
</feature>
<feature type="transmembrane region" description="Helical" evidence="7">
    <location>
        <begin position="68"/>
        <end position="92"/>
    </location>
</feature>
<evidence type="ECO:0000313" key="8">
    <source>
        <dbReference type="EMBL" id="KAG5674399.1"/>
    </source>
</evidence>
<dbReference type="InterPro" id="IPR008952">
    <property type="entry name" value="Tetraspanin_EC2_sf"/>
</dbReference>
<comment type="caution">
    <text evidence="8">The sequence shown here is derived from an EMBL/GenBank/DDBJ whole genome shotgun (WGS) entry which is preliminary data.</text>
</comment>
<evidence type="ECO:0000256" key="3">
    <source>
        <dbReference type="ARBA" id="ARBA00022692"/>
    </source>
</evidence>
<dbReference type="SUPFAM" id="SSF48652">
    <property type="entry name" value="Tetraspanin"/>
    <property type="match status" value="1"/>
</dbReference>
<feature type="disulfide bond" evidence="6">
    <location>
        <begin position="163"/>
        <end position="196"/>
    </location>
</feature>
<evidence type="ECO:0000256" key="5">
    <source>
        <dbReference type="ARBA" id="ARBA00023136"/>
    </source>
</evidence>
<dbReference type="InterPro" id="IPR018499">
    <property type="entry name" value="Tetraspanin/Peripherin"/>
</dbReference>
<organism evidence="8 9">
    <name type="scientific">Polypedilum vanderplanki</name>
    <name type="common">Sleeping chironomid midge</name>
    <dbReference type="NCBI Taxonomy" id="319348"/>
    <lineage>
        <taxon>Eukaryota</taxon>
        <taxon>Metazoa</taxon>
        <taxon>Ecdysozoa</taxon>
        <taxon>Arthropoda</taxon>
        <taxon>Hexapoda</taxon>
        <taxon>Insecta</taxon>
        <taxon>Pterygota</taxon>
        <taxon>Neoptera</taxon>
        <taxon>Endopterygota</taxon>
        <taxon>Diptera</taxon>
        <taxon>Nematocera</taxon>
        <taxon>Chironomoidea</taxon>
        <taxon>Chironomidae</taxon>
        <taxon>Chironominae</taxon>
        <taxon>Polypedilum</taxon>
        <taxon>Polypedilum</taxon>
    </lineage>
</organism>
<feature type="disulfide bond" evidence="6">
    <location>
        <begin position="164"/>
        <end position="183"/>
    </location>
</feature>
<protein>
    <recommendedName>
        <fullName evidence="7">Tetraspanin</fullName>
    </recommendedName>
</protein>
<gene>
    <name evidence="8" type="ORF">PVAND_004373</name>
</gene>
<keyword evidence="6" id="KW-1015">Disulfide bond</keyword>
<evidence type="ECO:0000256" key="7">
    <source>
        <dbReference type="RuleBase" id="RU361218"/>
    </source>
</evidence>
<keyword evidence="3 7" id="KW-0812">Transmembrane</keyword>
<feature type="transmembrane region" description="Helical" evidence="7">
    <location>
        <begin position="99"/>
        <end position="121"/>
    </location>
</feature>
<dbReference type="GO" id="GO:0005886">
    <property type="term" value="C:plasma membrane"/>
    <property type="evidence" value="ECO:0007669"/>
    <property type="project" value="TreeGrafter"/>
</dbReference>
<dbReference type="OrthoDB" id="10051670at2759"/>
<dbReference type="InterPro" id="IPR000301">
    <property type="entry name" value="Tetraspanin_animals"/>
</dbReference>
<evidence type="ECO:0000313" key="9">
    <source>
        <dbReference type="Proteomes" id="UP001107558"/>
    </source>
</evidence>
<dbReference type="Pfam" id="PF00335">
    <property type="entry name" value="Tetraspanin"/>
    <property type="match status" value="1"/>
</dbReference>
<name>A0A9J6BWZ2_POLVA</name>
<dbReference type="Proteomes" id="UP001107558">
    <property type="component" value="Chromosome 2"/>
</dbReference>
<keyword evidence="5 7" id="KW-0472">Membrane</keyword>
<proteinExistence type="inferred from homology"/>
<dbReference type="AlphaFoldDB" id="A0A9J6BWZ2"/>
<comment type="subcellular location">
    <subcellularLocation>
        <location evidence="1 7">Membrane</location>
        <topology evidence="1 7">Multi-pass membrane protein</topology>
    </subcellularLocation>
</comment>
<sequence length="247" mass="28050">MDSRKVDSRGESAARLARNIACVKYTLFCFNIVAWLCGLGLFAFSIWIRVEPGFEEWIRILDIYAYYIGVYILIALAVAVLVVSFLGCCAALVEHGLGLLIFTILQVICFLLAIFGTAILLEHSTLESRIQPMIRHTMNRLIMYSEYEPQRTMLRMLQESVACCGSEGPNDYLNHRQPLPIECRDTVTGHAFANGCVDELTWYLEDKSIWAAAMAMSLAMLHVINAVLALILMQALRREEQIMYRRN</sequence>
<evidence type="ECO:0000256" key="6">
    <source>
        <dbReference type="PIRSR" id="PIRSR002419-1"/>
    </source>
</evidence>
<dbReference type="PRINTS" id="PR00259">
    <property type="entry name" value="TMFOUR"/>
</dbReference>
<keyword evidence="9" id="KW-1185">Reference proteome</keyword>